<keyword evidence="5" id="KW-1185">Reference proteome</keyword>
<protein>
    <submittedName>
        <fullName evidence="4">MerR family transcriptional regulator</fullName>
    </submittedName>
</protein>
<evidence type="ECO:0000313" key="4">
    <source>
        <dbReference type="EMBL" id="GCE13563.1"/>
    </source>
</evidence>
<dbReference type="PROSITE" id="PS00552">
    <property type="entry name" value="HTH_MERR_1"/>
    <property type="match status" value="1"/>
</dbReference>
<evidence type="ECO:0000256" key="2">
    <source>
        <dbReference type="SAM" id="Coils"/>
    </source>
</evidence>
<dbReference type="OrthoDB" id="9773308at2"/>
<accession>A0A402A335</accession>
<reference evidence="5" key="1">
    <citation type="submission" date="2018-12" db="EMBL/GenBank/DDBJ databases">
        <title>Tengunoibacter tsumagoiensis gen. nov., sp. nov., Dictyobacter kobayashii sp. nov., D. alpinus sp. nov., and D. joshuensis sp. nov. and description of Dictyobacteraceae fam. nov. within the order Ktedonobacterales isolated from Tengu-no-mugimeshi.</title>
        <authorList>
            <person name="Wang C.M."/>
            <person name="Zheng Y."/>
            <person name="Sakai Y."/>
            <person name="Toyoda A."/>
            <person name="Minakuchi Y."/>
            <person name="Abe K."/>
            <person name="Yokota A."/>
            <person name="Yabe S."/>
        </authorList>
    </citation>
    <scope>NUCLEOTIDE SEQUENCE [LARGE SCALE GENOMIC DNA]</scope>
    <source>
        <strain evidence="5">Uno3</strain>
    </source>
</reference>
<dbReference type="Proteomes" id="UP000287352">
    <property type="component" value="Unassembled WGS sequence"/>
</dbReference>
<proteinExistence type="predicted"/>
<keyword evidence="1" id="KW-0238">DNA-binding</keyword>
<dbReference type="RefSeq" id="WP_126581078.1">
    <property type="nucleotide sequence ID" value="NZ_BIFR01000001.1"/>
</dbReference>
<dbReference type="SMART" id="SM00422">
    <property type="entry name" value="HTH_MERR"/>
    <property type="match status" value="1"/>
</dbReference>
<dbReference type="PANTHER" id="PTHR30204">
    <property type="entry name" value="REDOX-CYCLING DRUG-SENSING TRANSCRIPTIONAL ACTIVATOR SOXR"/>
    <property type="match status" value="1"/>
</dbReference>
<sequence>MFKISDFSKLSQVSMRTLRYYDEIGLLKPGQVDTLTGYRYYSMDQLSQLNRILAFKDLGFELAQIFQLMDEELPVEQIRGMLRLKQAELVQRVQVEQERLARVEARLQQIEMEAPSLRHEVTIKKVKTQIVAVSRKLVTQSSQKKQFADETLAFLRQHGVKLAGSYLFIDHESSYSDQEAVLVEIAIPVQSSSVGNIVERSGGRITIRELPAVNTMATLLYRGNPYTLMDAYQSLGRWLQENDYIIMGQSRKVCLHHEGELSSYVTELQFPVEKNDNPGVKPAFTSSREKFERLVTTHQLN</sequence>
<dbReference type="SMART" id="SM00871">
    <property type="entry name" value="AraC_E_bind"/>
    <property type="match status" value="1"/>
</dbReference>
<dbReference type="AlphaFoldDB" id="A0A402A335"/>
<gene>
    <name evidence="4" type="ORF">KTT_34220</name>
</gene>
<feature type="domain" description="HTH merR-type" evidence="3">
    <location>
        <begin position="1"/>
        <end position="71"/>
    </location>
</feature>
<dbReference type="InterPro" id="IPR010499">
    <property type="entry name" value="AraC_E-bd"/>
</dbReference>
<dbReference type="Gene3D" id="1.10.1660.10">
    <property type="match status" value="1"/>
</dbReference>
<evidence type="ECO:0000259" key="3">
    <source>
        <dbReference type="PROSITE" id="PS50937"/>
    </source>
</evidence>
<dbReference type="SUPFAM" id="SSF55136">
    <property type="entry name" value="Probable bacterial effector-binding domain"/>
    <property type="match status" value="1"/>
</dbReference>
<dbReference type="Pfam" id="PF13411">
    <property type="entry name" value="MerR_1"/>
    <property type="match status" value="1"/>
</dbReference>
<dbReference type="Gene3D" id="3.20.80.10">
    <property type="entry name" value="Regulatory factor, effector binding domain"/>
    <property type="match status" value="1"/>
</dbReference>
<dbReference type="CDD" id="cd01107">
    <property type="entry name" value="HTH_BmrR"/>
    <property type="match status" value="1"/>
</dbReference>
<dbReference type="PANTHER" id="PTHR30204:SF97">
    <property type="entry name" value="MERR FAMILY REGULATORY PROTEIN"/>
    <property type="match status" value="1"/>
</dbReference>
<dbReference type="EMBL" id="BIFR01000001">
    <property type="protein sequence ID" value="GCE13563.1"/>
    <property type="molecule type" value="Genomic_DNA"/>
</dbReference>
<dbReference type="PROSITE" id="PS50937">
    <property type="entry name" value="HTH_MERR_2"/>
    <property type="match status" value="1"/>
</dbReference>
<comment type="caution">
    <text evidence="4">The sequence shown here is derived from an EMBL/GenBank/DDBJ whole genome shotgun (WGS) entry which is preliminary data.</text>
</comment>
<evidence type="ECO:0000313" key="5">
    <source>
        <dbReference type="Proteomes" id="UP000287352"/>
    </source>
</evidence>
<evidence type="ECO:0000256" key="1">
    <source>
        <dbReference type="ARBA" id="ARBA00023125"/>
    </source>
</evidence>
<dbReference type="SUPFAM" id="SSF46955">
    <property type="entry name" value="Putative DNA-binding domain"/>
    <property type="match status" value="1"/>
</dbReference>
<dbReference type="InterPro" id="IPR009061">
    <property type="entry name" value="DNA-bd_dom_put_sf"/>
</dbReference>
<organism evidence="4 5">
    <name type="scientific">Tengunoibacter tsumagoiensis</name>
    <dbReference type="NCBI Taxonomy" id="2014871"/>
    <lineage>
        <taxon>Bacteria</taxon>
        <taxon>Bacillati</taxon>
        <taxon>Chloroflexota</taxon>
        <taxon>Ktedonobacteria</taxon>
        <taxon>Ktedonobacterales</taxon>
        <taxon>Dictyobacteraceae</taxon>
        <taxon>Tengunoibacter</taxon>
    </lineage>
</organism>
<dbReference type="InterPro" id="IPR047057">
    <property type="entry name" value="MerR_fam"/>
</dbReference>
<dbReference type="GO" id="GO:0003700">
    <property type="term" value="F:DNA-binding transcription factor activity"/>
    <property type="evidence" value="ECO:0007669"/>
    <property type="project" value="InterPro"/>
</dbReference>
<name>A0A402A335_9CHLR</name>
<dbReference type="GO" id="GO:0003677">
    <property type="term" value="F:DNA binding"/>
    <property type="evidence" value="ECO:0007669"/>
    <property type="project" value="UniProtKB-KW"/>
</dbReference>
<dbReference type="InterPro" id="IPR000551">
    <property type="entry name" value="MerR-type_HTH_dom"/>
</dbReference>
<dbReference type="InterPro" id="IPR011256">
    <property type="entry name" value="Reg_factor_effector_dom_sf"/>
</dbReference>
<feature type="coiled-coil region" evidence="2">
    <location>
        <begin position="86"/>
        <end position="120"/>
    </location>
</feature>
<keyword evidence="2" id="KW-0175">Coiled coil</keyword>